<keyword evidence="2" id="KW-0597">Phosphoprotein</keyword>
<name>A0A4Z1P476_9PEZI</name>
<feature type="compositionally biased region" description="Polar residues" evidence="7">
    <location>
        <begin position="102"/>
        <end position="114"/>
    </location>
</feature>
<reference evidence="10 11" key="1">
    <citation type="submission" date="2019-04" db="EMBL/GenBank/DDBJ databases">
        <title>High contiguity whole genome sequence and gene annotation resource for two Venturia nashicola isolates.</title>
        <authorList>
            <person name="Prokchorchik M."/>
            <person name="Won K."/>
            <person name="Lee Y."/>
            <person name="Choi E.D."/>
            <person name="Segonzac C."/>
            <person name="Sohn K.H."/>
        </authorList>
    </citation>
    <scope>NUCLEOTIDE SEQUENCE [LARGE SCALE GENOMIC DNA]</scope>
    <source>
        <strain evidence="10 11">PRI2</strain>
    </source>
</reference>
<dbReference type="PANTHER" id="PTHR15180:SF1">
    <property type="entry name" value="GENERAL TRANSCRIPTION FACTOR 3C POLYPEPTIDE 1"/>
    <property type="match status" value="1"/>
</dbReference>
<feature type="domain" description="B-block binding subunit of TFIIIC" evidence="8">
    <location>
        <begin position="155"/>
        <end position="224"/>
    </location>
</feature>
<evidence type="ECO:0000256" key="7">
    <source>
        <dbReference type="SAM" id="MobiDB-lite"/>
    </source>
</evidence>
<dbReference type="GO" id="GO:0003677">
    <property type="term" value="F:DNA binding"/>
    <property type="evidence" value="ECO:0007669"/>
    <property type="project" value="UniProtKB-KW"/>
</dbReference>
<dbReference type="PANTHER" id="PTHR15180">
    <property type="entry name" value="GENERAL TRANSCRIPTION FACTOR 3C POLYPEPTIDE 1"/>
    <property type="match status" value="1"/>
</dbReference>
<evidence type="ECO:0000256" key="5">
    <source>
        <dbReference type="ARBA" id="ARBA00023242"/>
    </source>
</evidence>
<feature type="compositionally biased region" description="Polar residues" evidence="7">
    <location>
        <begin position="561"/>
        <end position="582"/>
    </location>
</feature>
<feature type="compositionally biased region" description="Polar residues" evidence="7">
    <location>
        <begin position="1300"/>
        <end position="1316"/>
    </location>
</feature>
<protein>
    <submittedName>
        <fullName evidence="10">Tfiiic transcription initiation factor complex subunits tfc3</fullName>
    </submittedName>
</protein>
<dbReference type="STRING" id="86259.A0A4Z1P476"/>
<dbReference type="GO" id="GO:0005634">
    <property type="term" value="C:nucleus"/>
    <property type="evidence" value="ECO:0007669"/>
    <property type="project" value="UniProtKB-SubCell"/>
</dbReference>
<keyword evidence="6" id="KW-0175">Coiled coil</keyword>
<evidence type="ECO:0000256" key="3">
    <source>
        <dbReference type="ARBA" id="ARBA00023125"/>
    </source>
</evidence>
<evidence type="ECO:0000313" key="11">
    <source>
        <dbReference type="Proteomes" id="UP000298493"/>
    </source>
</evidence>
<keyword evidence="10" id="KW-0396">Initiation factor</keyword>
<feature type="region of interest" description="Disordered" evidence="7">
    <location>
        <begin position="1294"/>
        <end position="1340"/>
    </location>
</feature>
<evidence type="ECO:0000256" key="6">
    <source>
        <dbReference type="SAM" id="Coils"/>
    </source>
</evidence>
<dbReference type="GO" id="GO:0006384">
    <property type="term" value="P:transcription initiation at RNA polymerase III promoter"/>
    <property type="evidence" value="ECO:0007669"/>
    <property type="project" value="InterPro"/>
</dbReference>
<comment type="subcellular location">
    <subcellularLocation>
        <location evidence="1">Nucleus</location>
    </subcellularLocation>
</comment>
<feature type="domain" description="Transcription factor tau subunit sfc3/Tfc3 C-terminal" evidence="9">
    <location>
        <begin position="1638"/>
        <end position="2067"/>
    </location>
</feature>
<dbReference type="EMBL" id="SNSC02000013">
    <property type="protein sequence ID" value="TID18995.1"/>
    <property type="molecule type" value="Genomic_DNA"/>
</dbReference>
<feature type="region of interest" description="Disordered" evidence="7">
    <location>
        <begin position="561"/>
        <end position="596"/>
    </location>
</feature>
<evidence type="ECO:0000256" key="1">
    <source>
        <dbReference type="ARBA" id="ARBA00004123"/>
    </source>
</evidence>
<feature type="compositionally biased region" description="Low complexity" evidence="7">
    <location>
        <begin position="819"/>
        <end position="832"/>
    </location>
</feature>
<keyword evidence="11" id="KW-1185">Reference proteome</keyword>
<sequence>MPKGLTELIEYILEQIALCGEHGASISDYKRFVEEFYSLNGSTLGASVEQPTFKPPPKGYGRIQQLAWEWLTQNPEIWVGKDKEGNALSLDQLEVREAKLLQSSRTQQANSQQPAAGKQKAVEDSKGRKPLRIWTTRDRVWKTLTGHGVDFKRIPPMEFTALSYIAAAGQKGILQPDLIHGTGQDKRSLPKRTDNLAKNGYIDKKAVMLKSQKTSLLRLARWASTETSEVFGNGRLVLDNFLQNLCEWVKEGDSIALSEVEEKLNCAAPGWEKTMLWRALERLDIIGVIERFHRPMLLPAKKDPNKSTATLRKPKFVRLKCMPTEEHKQRYYKITGKDRDAFRQRLEMQDAEAKNEHAEYGKDDEEYTSVETLEAAPDSSSVPNTVGQNERGQATLQWDPDLPYTNNVVNVLEQVANGDQDLRENSYGHFYARAVDQILGRLTDDWEKSQPSNLRHLNVIRDTGSTGKYSHYLYRTYPQFQKAVNEGQTSWETVSHDHRSRPNDQPLDEWGFPRIPASSLLNNGRATLGECLASARIPAEPVSVSDPVLVTYTDGTTGAQWGTKATTAPQQKTPVVRSNATARQAPATKRPKGAKGTSVVMDFIEKKPGQPVTKDQSAYNAAYRKMQRLQKQAQERAQQIRRQAERVAYEEALSLKDTNSNSEPQYADGRRYIKHIFSPSRNNPALVIVNNTDTGGDMSDDGNAAVPSSPASNPDNLAAEPQPTAVKSAKGIRKVREKLFVMESRVQELVLQLSDASRNAVHINPPGSLFDEKIGPGRPFKVQHMVVFKFPWLQNFDWFVPESPRIAEPPPISEPSKIAEAPETAEAPQPAEVSQITHQPPQAVTEPPPFAVAANQASDVPIPVDQPDSLLENEAISEERPLTKSTTQAKAKVTKTIPTKKLAGKKSMPAPGVYVQKTRGRPALDGPRKLVLIFKSDRLHELRLTGEVVAVPIAIEEEDDDAVQATPRRVSRRSSQADERSQSTTPLPSEKSYVAESPASSPHSDVYIPPSPVPLVKSGPGRRKKGTVLGRGAVALKRELLVMQIVDKCGGMFPGDTEIVGPYQRIQKQTQNTQSDRVTITRAVESLVQTGKLNRIGFEFPANDGKSIKKNVLIKAGIAEDAPEVQNMIAEIRKAHPMNFVPEALEDPTHSVPHRTQLNRYLAQERQDGDGFNPATTAKKKITRNGKQPAPAGSKFGRSRSGRTSSVTFEGDGPAAVSHEDKNPGPPSDLKTLGELLAKIGSFAPDHDADPTHEDPMDEDVVLPSIEQDANAVTRGRIRSRVSYRVPVEEDFWIPENPKDTNYTRGLPTERSSSAYSPDPNETGAHHDHGLESTSEDKARWTVKKTLARRKRRRLNDEDDDEELEPNEARFAGYHRSFEGRALGRTDTHKTVASRNTLVHDVLTFKEPIGPQTYNPNYQWQRLRSLLDPDQQFHAKSGTFSTEFFVLRNVEESAWVEPPRGPIVFEHVSSTNETDIQNLLDVDDFDSHYHPDKLQNKHTLKKPRFYYEDSDDDCGDEIERAWFERQELELMRQQYPGLTFAKKSDGFLNYSLSHDLEVSKEPLDPKARKYKARTIVYGAQEKDIASIRNQQQSGARVPNSRAPAKSRNGGASGQSSLAAGSYTGNKVTAKQSGNCFIPAQVAKRLLFVTIAIRALVGGVDQTIRWQYIIEVFQSHPNFDPPTFKARWLRMLNNHRVLVDQLEQEFREKFLVAYARGEVQATDVRDYGTYDWGAIGDWAMENIPVYPEDITLPSTRDMLDASYDITVTPRDTQEQRERMDHPMATNMARAQYTGDLLFALPLRPKKTRKNPTTAKTVSGNNLQIAKSWARACSATRDADFDPRVAEAKLQTLPDAILKEALEELHTDKLISHQFKGRIRNGRAFRLADTYNSALFTKRQLEPQHFLEAVAFKKYLDSRFSGGEKTILLQGGFKDGDIMVLTELSANGRLELRPMLPPVNSKIGDPWPRLSVWGFSEGHYRLRNLDKRTFYWDVEISKTASYVYGLPKQQKLSSMRPPRGPMLSGPGKELIPMWYDIHGNVVQSYWSNMVRCVVQAAAFHAGCSMENLTAAFKGFIWDWEVQLVVQWLLDLGVVKWMGGHCKDDGLMVCEWWWSIVPDAPEEEKVARPAVSGIAKTKPLRLRAARSSKNKGKAMADDDFESDS</sequence>
<dbReference type="Pfam" id="PF04182">
    <property type="entry name" value="B-block_TFIIIC"/>
    <property type="match status" value="1"/>
</dbReference>
<feature type="region of interest" description="Disordered" evidence="7">
    <location>
        <begin position="961"/>
        <end position="1026"/>
    </location>
</feature>
<keyword evidence="4" id="KW-0804">Transcription</keyword>
<dbReference type="InterPro" id="IPR044210">
    <property type="entry name" value="Tfc3-like"/>
</dbReference>
<evidence type="ECO:0000313" key="10">
    <source>
        <dbReference type="EMBL" id="TID18995.1"/>
    </source>
</evidence>
<keyword evidence="5" id="KW-0539">Nucleus</keyword>
<dbReference type="Pfam" id="PF20222">
    <property type="entry name" value="DUF6581"/>
    <property type="match status" value="1"/>
</dbReference>
<dbReference type="InterPro" id="IPR046488">
    <property type="entry name" value="Sfc3/Tfc3_C"/>
</dbReference>
<dbReference type="InterPro" id="IPR007309">
    <property type="entry name" value="TFIIIC_Bblock-bd"/>
</dbReference>
<evidence type="ECO:0000256" key="2">
    <source>
        <dbReference type="ARBA" id="ARBA00022553"/>
    </source>
</evidence>
<feature type="region of interest" description="Disordered" evidence="7">
    <location>
        <begin position="2136"/>
        <end position="2161"/>
    </location>
</feature>
<dbReference type="GO" id="GO:0003743">
    <property type="term" value="F:translation initiation factor activity"/>
    <property type="evidence" value="ECO:0007669"/>
    <property type="project" value="UniProtKB-KW"/>
</dbReference>
<feature type="region of interest" description="Disordered" evidence="7">
    <location>
        <begin position="692"/>
        <end position="729"/>
    </location>
</feature>
<evidence type="ECO:0000259" key="9">
    <source>
        <dbReference type="Pfam" id="PF20222"/>
    </source>
</evidence>
<feature type="compositionally biased region" description="Basic and acidic residues" evidence="7">
    <location>
        <begin position="1324"/>
        <end position="1340"/>
    </location>
</feature>
<dbReference type="GO" id="GO:0000127">
    <property type="term" value="C:transcription factor TFIIIC complex"/>
    <property type="evidence" value="ECO:0007669"/>
    <property type="project" value="InterPro"/>
</dbReference>
<keyword evidence="10" id="KW-0648">Protein biosynthesis</keyword>
<feature type="region of interest" description="Disordered" evidence="7">
    <location>
        <begin position="1587"/>
        <end position="1617"/>
    </location>
</feature>
<feature type="coiled-coil region" evidence="6">
    <location>
        <begin position="619"/>
        <end position="650"/>
    </location>
</feature>
<keyword evidence="3" id="KW-0238">DNA-binding</keyword>
<feature type="compositionally biased region" description="Basic residues" evidence="7">
    <location>
        <begin position="2136"/>
        <end position="2149"/>
    </location>
</feature>
<proteinExistence type="predicted"/>
<accession>A0A4Z1P476</accession>
<feature type="region of interest" description="Disordered" evidence="7">
    <location>
        <begin position="1164"/>
        <end position="1232"/>
    </location>
</feature>
<feature type="region of interest" description="Disordered" evidence="7">
    <location>
        <begin position="807"/>
        <end position="848"/>
    </location>
</feature>
<dbReference type="GO" id="GO:0042791">
    <property type="term" value="P:5S class rRNA transcription by RNA polymerase III"/>
    <property type="evidence" value="ECO:0007669"/>
    <property type="project" value="TreeGrafter"/>
</dbReference>
<evidence type="ECO:0000256" key="4">
    <source>
        <dbReference type="ARBA" id="ARBA00023163"/>
    </source>
</evidence>
<gene>
    <name evidence="10" type="ORF">E6O75_ATG06116</name>
</gene>
<evidence type="ECO:0000259" key="8">
    <source>
        <dbReference type="Pfam" id="PF04182"/>
    </source>
</evidence>
<organism evidence="10 11">
    <name type="scientific">Venturia nashicola</name>
    <dbReference type="NCBI Taxonomy" id="86259"/>
    <lineage>
        <taxon>Eukaryota</taxon>
        <taxon>Fungi</taxon>
        <taxon>Dikarya</taxon>
        <taxon>Ascomycota</taxon>
        <taxon>Pezizomycotina</taxon>
        <taxon>Dothideomycetes</taxon>
        <taxon>Pleosporomycetidae</taxon>
        <taxon>Venturiales</taxon>
        <taxon>Venturiaceae</taxon>
        <taxon>Venturia</taxon>
    </lineage>
</organism>
<comment type="caution">
    <text evidence="10">The sequence shown here is derived from an EMBL/GenBank/DDBJ whole genome shotgun (WGS) entry which is preliminary data.</text>
</comment>
<dbReference type="Proteomes" id="UP000298493">
    <property type="component" value="Unassembled WGS sequence"/>
</dbReference>
<feature type="region of interest" description="Disordered" evidence="7">
    <location>
        <begin position="102"/>
        <end position="128"/>
    </location>
</feature>